<sequence>MTSSSAAGRLYIDGGFCPPASGRTATVTDKASGEVIGSYGLGAAADVDRAVAAARAAQPAWAALGAPERAAGLRRFAEYLQEHYEELVRQSMRETGGVRAKADDEVSTGIRQLQISMVQATENAGDLLPPYKAGKLSMSRAVPLGVIGVITPWNYPVNLALRAVAPALAFGNTVVLKPAELTPVIGGQLLALAADRAGLPPGVFNVVTGDGPEAGHALAEHPGLDLMDFTGSREVGLAIAASAAATLRPIRLELGGSNAFLVLDDADVDLAASCAMIASLEFQGQTCISASRHIVMRPVAERYLDALTRRAAALRVGDPLGGEVEQGPLISEKQRDRVHQEIVLASVAMGAEVRTGGSYDGLFYRPTVLANVTATMPAFTEEIFGPVLPVTVVDTEEEAIALANGLPMLMDSVFTADLARGLGAAERLAAGEVHINDAHARHGADDQMAGFTRRQWIGVQRTPLALPAWTADPAGRG</sequence>
<evidence type="ECO:0000256" key="3">
    <source>
        <dbReference type="ARBA" id="ARBA00023027"/>
    </source>
</evidence>
<comment type="similarity">
    <text evidence="1">Belongs to the aldehyde dehydrogenase family.</text>
</comment>
<comment type="caution">
    <text evidence="5">The sequence shown here is derived from an EMBL/GenBank/DDBJ whole genome shotgun (WGS) entry which is preliminary data.</text>
</comment>
<evidence type="ECO:0000256" key="2">
    <source>
        <dbReference type="ARBA" id="ARBA00023002"/>
    </source>
</evidence>
<reference evidence="5 6" key="1">
    <citation type="submission" date="2024-09" db="EMBL/GenBank/DDBJ databases">
        <authorList>
            <person name="Lee S.D."/>
        </authorList>
    </citation>
    <scope>NUCLEOTIDE SEQUENCE [LARGE SCALE GENOMIC DNA]</scope>
    <source>
        <strain evidence="5 6">N8-3</strain>
    </source>
</reference>
<keyword evidence="2" id="KW-0560">Oxidoreductase</keyword>
<evidence type="ECO:0000313" key="6">
    <source>
        <dbReference type="Proteomes" id="UP001592531"/>
    </source>
</evidence>
<dbReference type="SUPFAM" id="SSF53720">
    <property type="entry name" value="ALDH-like"/>
    <property type="match status" value="1"/>
</dbReference>
<evidence type="ECO:0000259" key="4">
    <source>
        <dbReference type="Pfam" id="PF00171"/>
    </source>
</evidence>
<feature type="domain" description="Aldehyde dehydrogenase" evidence="4">
    <location>
        <begin position="21"/>
        <end position="443"/>
    </location>
</feature>
<evidence type="ECO:0000313" key="5">
    <source>
        <dbReference type="EMBL" id="MFC1419234.1"/>
    </source>
</evidence>
<name>A0ABV6VZT0_9ACTN</name>
<protein>
    <submittedName>
        <fullName evidence="5">Aldehyde dehydrogenase family protein</fullName>
    </submittedName>
</protein>
<dbReference type="EMBL" id="JBHFAB010000016">
    <property type="protein sequence ID" value="MFC1419234.1"/>
    <property type="molecule type" value="Genomic_DNA"/>
</dbReference>
<evidence type="ECO:0000256" key="1">
    <source>
        <dbReference type="ARBA" id="ARBA00009986"/>
    </source>
</evidence>
<dbReference type="InterPro" id="IPR016163">
    <property type="entry name" value="Ald_DH_C"/>
</dbReference>
<accession>A0ABV6VZT0</accession>
<dbReference type="Pfam" id="PF00171">
    <property type="entry name" value="Aldedh"/>
    <property type="match status" value="1"/>
</dbReference>
<dbReference type="Proteomes" id="UP001592531">
    <property type="component" value="Unassembled WGS sequence"/>
</dbReference>
<dbReference type="RefSeq" id="WP_380538330.1">
    <property type="nucleotide sequence ID" value="NZ_JBHFAB010000016.1"/>
</dbReference>
<organism evidence="5 6">
    <name type="scientific">Streptacidiphilus cavernicola</name>
    <dbReference type="NCBI Taxonomy" id="3342716"/>
    <lineage>
        <taxon>Bacteria</taxon>
        <taxon>Bacillati</taxon>
        <taxon>Actinomycetota</taxon>
        <taxon>Actinomycetes</taxon>
        <taxon>Kitasatosporales</taxon>
        <taxon>Streptomycetaceae</taxon>
        <taxon>Streptacidiphilus</taxon>
    </lineage>
</organism>
<dbReference type="Gene3D" id="3.40.605.10">
    <property type="entry name" value="Aldehyde Dehydrogenase, Chain A, domain 1"/>
    <property type="match status" value="1"/>
</dbReference>
<dbReference type="InterPro" id="IPR016161">
    <property type="entry name" value="Ald_DH/histidinol_DH"/>
</dbReference>
<dbReference type="Gene3D" id="3.40.309.10">
    <property type="entry name" value="Aldehyde Dehydrogenase, Chain A, domain 2"/>
    <property type="match status" value="1"/>
</dbReference>
<dbReference type="InterPro" id="IPR015590">
    <property type="entry name" value="Aldehyde_DH_dom"/>
</dbReference>
<keyword evidence="3" id="KW-0520">NAD</keyword>
<proteinExistence type="inferred from homology"/>
<dbReference type="PANTHER" id="PTHR42986:SF1">
    <property type="entry name" value="BENZALDEHYDE DEHYDROGENASE YFMT"/>
    <property type="match status" value="1"/>
</dbReference>
<dbReference type="InterPro" id="IPR016162">
    <property type="entry name" value="Ald_DH_N"/>
</dbReference>
<keyword evidence="6" id="KW-1185">Reference proteome</keyword>
<gene>
    <name evidence="5" type="ORF">ACEZDE_21725</name>
</gene>
<dbReference type="PANTHER" id="PTHR42986">
    <property type="entry name" value="BENZALDEHYDE DEHYDROGENASE YFMT"/>
    <property type="match status" value="1"/>
</dbReference>